<dbReference type="Proteomes" id="UP001500620">
    <property type="component" value="Unassembled WGS sequence"/>
</dbReference>
<accession>A0ABP8DUF4</accession>
<proteinExistence type="predicted"/>
<sequence length="177" mass="19223">MVLDDPKFGPDNEVWRTKTGGRAERVTLPDQSGCRRTTVRNLQALPDGRLGLGRWCSMEDPKQDYFDLVAYDPATARMEPLAVLGGTPASDVAWAPGLREGYVSHGTGICAGIARLSRDGAGRMAEPVTFDGHTWVVDFTWFRQAGAVCTADGRVERPVLRKDGKSLLLFASPTSQG</sequence>
<organism evidence="1 2">
    <name type="scientific">Dactylosporangium darangshiense</name>
    <dbReference type="NCBI Taxonomy" id="579108"/>
    <lineage>
        <taxon>Bacteria</taxon>
        <taxon>Bacillati</taxon>
        <taxon>Actinomycetota</taxon>
        <taxon>Actinomycetes</taxon>
        <taxon>Micromonosporales</taxon>
        <taxon>Micromonosporaceae</taxon>
        <taxon>Dactylosporangium</taxon>
    </lineage>
</organism>
<evidence type="ECO:0000313" key="1">
    <source>
        <dbReference type="EMBL" id="GAA4263567.1"/>
    </source>
</evidence>
<protein>
    <submittedName>
        <fullName evidence="1">Uncharacterized protein</fullName>
    </submittedName>
</protein>
<keyword evidence="2" id="KW-1185">Reference proteome</keyword>
<comment type="caution">
    <text evidence="1">The sequence shown here is derived from an EMBL/GenBank/DDBJ whole genome shotgun (WGS) entry which is preliminary data.</text>
</comment>
<name>A0ABP8DUF4_9ACTN</name>
<gene>
    <name evidence="1" type="ORF">GCM10022255_109280</name>
</gene>
<evidence type="ECO:0000313" key="2">
    <source>
        <dbReference type="Proteomes" id="UP001500620"/>
    </source>
</evidence>
<dbReference type="EMBL" id="BAABAT010000072">
    <property type="protein sequence ID" value="GAA4263567.1"/>
    <property type="molecule type" value="Genomic_DNA"/>
</dbReference>
<reference evidence="2" key="1">
    <citation type="journal article" date="2019" name="Int. J. Syst. Evol. Microbiol.">
        <title>The Global Catalogue of Microorganisms (GCM) 10K type strain sequencing project: providing services to taxonomists for standard genome sequencing and annotation.</title>
        <authorList>
            <consortium name="The Broad Institute Genomics Platform"/>
            <consortium name="The Broad Institute Genome Sequencing Center for Infectious Disease"/>
            <person name="Wu L."/>
            <person name="Ma J."/>
        </authorList>
    </citation>
    <scope>NUCLEOTIDE SEQUENCE [LARGE SCALE GENOMIC DNA]</scope>
    <source>
        <strain evidence="2">JCM 17441</strain>
    </source>
</reference>